<dbReference type="Proteomes" id="UP000618591">
    <property type="component" value="Unassembled WGS sequence"/>
</dbReference>
<reference evidence="3" key="1">
    <citation type="journal article" date="2019" name="Int. J. Syst. Evol. Microbiol.">
        <title>The Global Catalogue of Microorganisms (GCM) 10K type strain sequencing project: providing services to taxonomists for standard genome sequencing and annotation.</title>
        <authorList>
            <consortium name="The Broad Institute Genomics Platform"/>
            <consortium name="The Broad Institute Genome Sequencing Center for Infectious Disease"/>
            <person name="Wu L."/>
            <person name="Ma J."/>
        </authorList>
    </citation>
    <scope>NUCLEOTIDE SEQUENCE [LARGE SCALE GENOMIC DNA]</scope>
    <source>
        <strain evidence="3">CGMCC 1.10106</strain>
    </source>
</reference>
<comment type="caution">
    <text evidence="2">The sequence shown here is derived from an EMBL/GenBank/DDBJ whole genome shotgun (WGS) entry which is preliminary data.</text>
</comment>
<dbReference type="EMBL" id="BMDW01000024">
    <property type="protein sequence ID" value="GGA58914.1"/>
    <property type="molecule type" value="Genomic_DNA"/>
</dbReference>
<evidence type="ECO:0000313" key="3">
    <source>
        <dbReference type="Proteomes" id="UP000618591"/>
    </source>
</evidence>
<gene>
    <name evidence="2" type="ORF">GCM10011395_31490</name>
</gene>
<feature type="region of interest" description="Disordered" evidence="1">
    <location>
        <begin position="58"/>
        <end position="91"/>
    </location>
</feature>
<feature type="compositionally biased region" description="Basic residues" evidence="1">
    <location>
        <begin position="122"/>
        <end position="133"/>
    </location>
</feature>
<evidence type="ECO:0000256" key="1">
    <source>
        <dbReference type="SAM" id="MobiDB-lite"/>
    </source>
</evidence>
<sequence length="158" mass="17419">MEAEHGERGSQFVRGIGDEALLGLISLRQPIKGAVDSAHQRANLFGKALRRDAGARVPWSNDRGFARGRGKVSKAPTAHEPNQQDRARAVHQQYQDVLIRVLEEEDVSSGDRLSLAIERVQRKSSTKSKRKHEQHSGDEPPAKAAERSAQSPTPGCKR</sequence>
<proteinExistence type="predicted"/>
<feature type="compositionally biased region" description="Polar residues" evidence="1">
    <location>
        <begin position="148"/>
        <end position="158"/>
    </location>
</feature>
<accession>A0ABQ1H4W7</accession>
<feature type="compositionally biased region" description="Basic and acidic residues" evidence="1">
    <location>
        <begin position="134"/>
        <end position="146"/>
    </location>
</feature>
<evidence type="ECO:0000313" key="2">
    <source>
        <dbReference type="EMBL" id="GGA58914.1"/>
    </source>
</evidence>
<feature type="region of interest" description="Disordered" evidence="1">
    <location>
        <begin position="106"/>
        <end position="158"/>
    </location>
</feature>
<name>A0ABQ1H4W7_9SPHN</name>
<organism evidence="2 3">
    <name type="scientific">Sphingomonas psychrolutea</name>
    <dbReference type="NCBI Taxonomy" id="1259676"/>
    <lineage>
        <taxon>Bacteria</taxon>
        <taxon>Pseudomonadati</taxon>
        <taxon>Pseudomonadota</taxon>
        <taxon>Alphaproteobacteria</taxon>
        <taxon>Sphingomonadales</taxon>
        <taxon>Sphingomonadaceae</taxon>
        <taxon>Sphingomonas</taxon>
    </lineage>
</organism>
<keyword evidence="3" id="KW-1185">Reference proteome</keyword>
<protein>
    <submittedName>
        <fullName evidence="2">Uncharacterized protein</fullName>
    </submittedName>
</protein>